<dbReference type="Proteomes" id="UP000028680">
    <property type="component" value="Chromosome"/>
</dbReference>
<dbReference type="Gene3D" id="1.10.287.70">
    <property type="match status" value="1"/>
</dbReference>
<dbReference type="GO" id="GO:0005249">
    <property type="term" value="F:voltage-gated potassium channel activity"/>
    <property type="evidence" value="ECO:0007669"/>
    <property type="project" value="InterPro"/>
</dbReference>
<dbReference type="InterPro" id="IPR027359">
    <property type="entry name" value="Volt_channel_dom_sf"/>
</dbReference>
<evidence type="ECO:0000256" key="9">
    <source>
        <dbReference type="ARBA" id="ARBA00023065"/>
    </source>
</evidence>
<evidence type="ECO:0000256" key="2">
    <source>
        <dbReference type="ARBA" id="ARBA00022448"/>
    </source>
</evidence>
<evidence type="ECO:0000256" key="6">
    <source>
        <dbReference type="ARBA" id="ARBA00022882"/>
    </source>
</evidence>
<dbReference type="Gene3D" id="1.20.120.350">
    <property type="entry name" value="Voltage-gated potassium channels. Chain C"/>
    <property type="match status" value="1"/>
</dbReference>
<comment type="subcellular location">
    <subcellularLocation>
        <location evidence="1">Membrane</location>
        <topology evidence="1">Multi-pass membrane protein</topology>
    </subcellularLocation>
</comment>
<feature type="transmembrane region" description="Helical" evidence="12">
    <location>
        <begin position="30"/>
        <end position="52"/>
    </location>
</feature>
<evidence type="ECO:0000259" key="13">
    <source>
        <dbReference type="Pfam" id="PF00520"/>
    </source>
</evidence>
<dbReference type="Pfam" id="PF00520">
    <property type="entry name" value="Ion_trans"/>
    <property type="match status" value="1"/>
</dbReference>
<evidence type="ECO:0000256" key="5">
    <source>
        <dbReference type="ARBA" id="ARBA00022826"/>
    </source>
</evidence>
<dbReference type="InterPro" id="IPR028325">
    <property type="entry name" value="VG_K_chnl"/>
</dbReference>
<dbReference type="PRINTS" id="PR00169">
    <property type="entry name" value="KCHANNEL"/>
</dbReference>
<organism evidence="14 15">
    <name type="scientific">Planktomarina temperata RCA23</name>
    <dbReference type="NCBI Taxonomy" id="666509"/>
    <lineage>
        <taxon>Bacteria</taxon>
        <taxon>Pseudomonadati</taxon>
        <taxon>Pseudomonadota</taxon>
        <taxon>Alphaproteobacteria</taxon>
        <taxon>Rhodobacterales</taxon>
        <taxon>Paracoccaceae</taxon>
        <taxon>Planktomarina</taxon>
    </lineage>
</organism>
<evidence type="ECO:0000256" key="1">
    <source>
        <dbReference type="ARBA" id="ARBA00004141"/>
    </source>
</evidence>
<gene>
    <name evidence="14" type="ORF">RCA23_c04230</name>
</gene>
<dbReference type="EMBL" id="CP003984">
    <property type="protein sequence ID" value="AII85984.1"/>
    <property type="molecule type" value="Genomic_DNA"/>
</dbReference>
<feature type="transmembrane region" description="Helical" evidence="12">
    <location>
        <begin position="225"/>
        <end position="245"/>
    </location>
</feature>
<keyword evidence="9" id="KW-0406">Ion transport</keyword>
<dbReference type="SUPFAM" id="SSF81324">
    <property type="entry name" value="Voltage-gated potassium channels"/>
    <property type="match status" value="1"/>
</dbReference>
<feature type="transmembrane region" description="Helical" evidence="12">
    <location>
        <begin position="163"/>
        <end position="184"/>
    </location>
</feature>
<keyword evidence="7" id="KW-0630">Potassium</keyword>
<dbReference type="AlphaFoldDB" id="A0AAN0RGY2"/>
<feature type="transmembrane region" description="Helical" evidence="12">
    <location>
        <begin position="101"/>
        <end position="119"/>
    </location>
</feature>
<keyword evidence="11" id="KW-0407">Ion channel</keyword>
<evidence type="ECO:0000256" key="11">
    <source>
        <dbReference type="ARBA" id="ARBA00023303"/>
    </source>
</evidence>
<reference evidence="14 15" key="1">
    <citation type="journal article" date="2014" name="ISME J.">
        <title>Adaptation of an abundant Roseobacter RCA organism to pelagic systems revealed by genomic and transcriptomic analyses.</title>
        <authorList>
            <person name="Voget S."/>
            <person name="Wemheuer B."/>
            <person name="Brinkhoff T."/>
            <person name="Vollmers J."/>
            <person name="Dietrich S."/>
            <person name="Giebel H.A."/>
            <person name="Beardsley C."/>
            <person name="Sardemann C."/>
            <person name="Bakenhus I."/>
            <person name="Billerbeck S."/>
            <person name="Daniel R."/>
            <person name="Simon M."/>
        </authorList>
    </citation>
    <scope>NUCLEOTIDE SEQUENCE [LARGE SCALE GENOMIC DNA]</scope>
    <source>
        <strain evidence="14 15">RCA23</strain>
    </source>
</reference>
<accession>A0AAN0RGY2</accession>
<name>A0AAN0RGY2_9RHOB</name>
<evidence type="ECO:0000256" key="10">
    <source>
        <dbReference type="ARBA" id="ARBA00023136"/>
    </source>
</evidence>
<feature type="transmembrane region" description="Helical" evidence="12">
    <location>
        <begin position="196"/>
        <end position="213"/>
    </location>
</feature>
<evidence type="ECO:0000256" key="4">
    <source>
        <dbReference type="ARBA" id="ARBA00022692"/>
    </source>
</evidence>
<dbReference type="PANTHER" id="PTHR11537:SF254">
    <property type="entry name" value="POTASSIUM VOLTAGE-GATED CHANNEL PROTEIN SHAB"/>
    <property type="match status" value="1"/>
</dbReference>
<dbReference type="RefSeq" id="WP_044048847.1">
    <property type="nucleotide sequence ID" value="NZ_CP003984.1"/>
</dbReference>
<evidence type="ECO:0000313" key="14">
    <source>
        <dbReference type="EMBL" id="AII85984.1"/>
    </source>
</evidence>
<keyword evidence="3" id="KW-0633">Potassium transport</keyword>
<dbReference type="GO" id="GO:0008076">
    <property type="term" value="C:voltage-gated potassium channel complex"/>
    <property type="evidence" value="ECO:0007669"/>
    <property type="project" value="InterPro"/>
</dbReference>
<feature type="domain" description="Ion transport" evidence="13">
    <location>
        <begin position="26"/>
        <end position="255"/>
    </location>
</feature>
<evidence type="ECO:0000256" key="12">
    <source>
        <dbReference type="SAM" id="Phobius"/>
    </source>
</evidence>
<sequence>MSKYREVQNRLNQILERADVGDRVSRSIDLFLTALVIINIISITLESVPRFYAAYKLLFIWIEIISVGIFTVEYLCRVWVAPSKVPGQYSFAVTCKARAKYMLSFSGLVDLLSILPFYLRAFFPYLDLRILRALRLLRILKLSHYNSAMEDLFEAINEEKRSFYAASYLFAILFILSSTLMYFAEYRTHPTGFQSIPDSMYWALITLTTVGYGDITPITAAGKLIAVGSAILGVIVVALVTGIVASSFNSQMERRNIIFEDQVRKALLDGILDHTEKADLERLRKEFGMTKRRADALIKQVQSMRAKK</sequence>
<keyword evidence="4 12" id="KW-0812">Transmembrane</keyword>
<protein>
    <submittedName>
        <fullName evidence="14">Ion channel</fullName>
    </submittedName>
</protein>
<keyword evidence="15" id="KW-1185">Reference proteome</keyword>
<evidence type="ECO:0000256" key="7">
    <source>
        <dbReference type="ARBA" id="ARBA00022958"/>
    </source>
</evidence>
<keyword evidence="10 12" id="KW-0472">Membrane</keyword>
<keyword evidence="6" id="KW-0851">Voltage-gated channel</keyword>
<keyword evidence="8 12" id="KW-1133">Transmembrane helix</keyword>
<evidence type="ECO:0000313" key="15">
    <source>
        <dbReference type="Proteomes" id="UP000028680"/>
    </source>
</evidence>
<keyword evidence="2" id="KW-0813">Transport</keyword>
<keyword evidence="5" id="KW-0631">Potassium channel</keyword>
<dbReference type="KEGG" id="ptp:RCA23_c04230"/>
<evidence type="ECO:0000256" key="8">
    <source>
        <dbReference type="ARBA" id="ARBA00022989"/>
    </source>
</evidence>
<dbReference type="GO" id="GO:0001508">
    <property type="term" value="P:action potential"/>
    <property type="evidence" value="ECO:0007669"/>
    <property type="project" value="TreeGrafter"/>
</dbReference>
<feature type="transmembrane region" description="Helical" evidence="12">
    <location>
        <begin position="58"/>
        <end position="80"/>
    </location>
</feature>
<dbReference type="PANTHER" id="PTHR11537">
    <property type="entry name" value="VOLTAGE-GATED POTASSIUM CHANNEL"/>
    <property type="match status" value="1"/>
</dbReference>
<evidence type="ECO:0000256" key="3">
    <source>
        <dbReference type="ARBA" id="ARBA00022538"/>
    </source>
</evidence>
<dbReference type="InterPro" id="IPR005821">
    <property type="entry name" value="Ion_trans_dom"/>
</dbReference>
<proteinExistence type="predicted"/>